<accession>A0A0E9PVM6</accession>
<evidence type="ECO:0000313" key="1">
    <source>
        <dbReference type="EMBL" id="JAH07908.1"/>
    </source>
</evidence>
<proteinExistence type="predicted"/>
<reference evidence="1" key="2">
    <citation type="journal article" date="2015" name="Fish Shellfish Immunol.">
        <title>Early steps in the European eel (Anguilla anguilla)-Vibrio vulnificus interaction in the gills: Role of the RtxA13 toxin.</title>
        <authorList>
            <person name="Callol A."/>
            <person name="Pajuelo D."/>
            <person name="Ebbesson L."/>
            <person name="Teles M."/>
            <person name="MacKenzie S."/>
            <person name="Amaro C."/>
        </authorList>
    </citation>
    <scope>NUCLEOTIDE SEQUENCE</scope>
</reference>
<organism evidence="1">
    <name type="scientific">Anguilla anguilla</name>
    <name type="common">European freshwater eel</name>
    <name type="synonym">Muraena anguilla</name>
    <dbReference type="NCBI Taxonomy" id="7936"/>
    <lineage>
        <taxon>Eukaryota</taxon>
        <taxon>Metazoa</taxon>
        <taxon>Chordata</taxon>
        <taxon>Craniata</taxon>
        <taxon>Vertebrata</taxon>
        <taxon>Euteleostomi</taxon>
        <taxon>Actinopterygii</taxon>
        <taxon>Neopterygii</taxon>
        <taxon>Teleostei</taxon>
        <taxon>Anguilliformes</taxon>
        <taxon>Anguillidae</taxon>
        <taxon>Anguilla</taxon>
    </lineage>
</organism>
<dbReference type="AlphaFoldDB" id="A0A0E9PVM6"/>
<reference evidence="1" key="1">
    <citation type="submission" date="2014-11" db="EMBL/GenBank/DDBJ databases">
        <authorList>
            <person name="Amaro Gonzalez C."/>
        </authorList>
    </citation>
    <scope>NUCLEOTIDE SEQUENCE</scope>
</reference>
<name>A0A0E9PVM6_ANGAN</name>
<sequence length="35" mass="4282">MFTYLNTVVTGFIWRFCRERSSGQQQIRIGWIQQM</sequence>
<protein>
    <submittedName>
        <fullName evidence="1">Uncharacterized protein</fullName>
    </submittedName>
</protein>
<dbReference type="EMBL" id="GBXM01100669">
    <property type="protein sequence ID" value="JAH07908.1"/>
    <property type="molecule type" value="Transcribed_RNA"/>
</dbReference>